<keyword evidence="8 10" id="KW-1133">Transmembrane helix</keyword>
<evidence type="ECO:0000256" key="7">
    <source>
        <dbReference type="ARBA" id="ARBA00022786"/>
    </source>
</evidence>
<feature type="domain" description="DUF2921" evidence="12">
    <location>
        <begin position="266"/>
        <end position="419"/>
    </location>
</feature>
<evidence type="ECO:0000256" key="3">
    <source>
        <dbReference type="ARBA" id="ARBA00004906"/>
    </source>
</evidence>
<organism evidence="13 14">
    <name type="scientific">Clitoria ternatea</name>
    <name type="common">Butterfly pea</name>
    <dbReference type="NCBI Taxonomy" id="43366"/>
    <lineage>
        <taxon>Eukaryota</taxon>
        <taxon>Viridiplantae</taxon>
        <taxon>Streptophyta</taxon>
        <taxon>Embryophyta</taxon>
        <taxon>Tracheophyta</taxon>
        <taxon>Spermatophyta</taxon>
        <taxon>Magnoliopsida</taxon>
        <taxon>eudicotyledons</taxon>
        <taxon>Gunneridae</taxon>
        <taxon>Pentapetalae</taxon>
        <taxon>rosids</taxon>
        <taxon>fabids</taxon>
        <taxon>Fabales</taxon>
        <taxon>Fabaceae</taxon>
        <taxon>Papilionoideae</taxon>
        <taxon>50 kb inversion clade</taxon>
        <taxon>NPAAA clade</taxon>
        <taxon>indigoferoid/millettioid clade</taxon>
        <taxon>Phaseoleae</taxon>
        <taxon>Clitoria</taxon>
    </lineage>
</organism>
<feature type="transmembrane region" description="Helical" evidence="10">
    <location>
        <begin position="900"/>
        <end position="919"/>
    </location>
</feature>
<comment type="pathway">
    <text evidence="3">Protein modification; protein ubiquitination.</text>
</comment>
<dbReference type="InterPro" id="IPR057425">
    <property type="entry name" value="DUF2921_N"/>
</dbReference>
<dbReference type="EMBL" id="JAYKXN010000003">
    <property type="protein sequence ID" value="KAK7302787.1"/>
    <property type="molecule type" value="Genomic_DNA"/>
</dbReference>
<feature type="transmembrane region" description="Helical" evidence="10">
    <location>
        <begin position="854"/>
        <end position="872"/>
    </location>
</feature>
<feature type="transmembrane region" description="Helical" evidence="10">
    <location>
        <begin position="644"/>
        <end position="667"/>
    </location>
</feature>
<evidence type="ECO:0000256" key="2">
    <source>
        <dbReference type="ARBA" id="ARBA00004127"/>
    </source>
</evidence>
<dbReference type="Pfam" id="PF11145">
    <property type="entry name" value="DUF2921"/>
    <property type="match status" value="1"/>
</dbReference>
<evidence type="ECO:0000313" key="13">
    <source>
        <dbReference type="EMBL" id="KAK7302787.1"/>
    </source>
</evidence>
<feature type="transmembrane region" description="Helical" evidence="10">
    <location>
        <begin position="828"/>
        <end position="847"/>
    </location>
</feature>
<dbReference type="PANTHER" id="PTHR33389">
    <property type="entry name" value="FAMILY PROTEIN, PUTATIVE (DUF2921)-RELATED"/>
    <property type="match status" value="1"/>
</dbReference>
<comment type="subcellular location">
    <subcellularLocation>
        <location evidence="2">Endomembrane system</location>
        <topology evidence="2">Multi-pass membrane protein</topology>
    </subcellularLocation>
</comment>
<keyword evidence="6 10" id="KW-0812">Transmembrane</keyword>
<evidence type="ECO:0000259" key="12">
    <source>
        <dbReference type="Pfam" id="PF25333"/>
    </source>
</evidence>
<evidence type="ECO:0000313" key="14">
    <source>
        <dbReference type="Proteomes" id="UP001359559"/>
    </source>
</evidence>
<sequence length="950" mass="106490">MNPSSSSSLQFQRSNPFLVKPHKSPPSNPLSIFSLLFFFSLFNLSLVSSNPSFESSYTRLCNHLVPAPTARSNAGTVPGVANELRFQSGYFAGGDRLFNRSDAWKHVSFRATSVRRSASDGVFELRGQMLLQLRGGSNSVQGRLLRFFPGLRVSHWKVSQMRVSLRGYWSQSSGNLCMFGTGSYGNMQNANVVVKLRYPRNLTIFDCLISGTLESFDDMDSLSYFEPISILALSQSSNYKFTMAGNEIENGCGGGSDGENLSVRNLSQGACTAFLGHTDRFELEYGSHCGNVSCNPLGGDVERLPDFMLFHGTRCAERRKVQLLLGFPGSTYRDFLFPFYPNATLVSEGVWDEKENRLCAVGCRILNFMGSGVSPRVGDCSVKLNLRFPAVLSLRNRSTGLGQIWSDKVVGESGYFGKVGFQGSVKVSRSLHGFQYKYTEIDRVRKYCAEMMNARGGRGIMLPNGYSSDMAFDILVTNSKGQVAKGYASPLFVGDQNYDGWLYGLPSVSMTGKPGLHGIQSGSYSNFLNVSYTMSFNPPPDFNFGNGISSTEVQIGAEGIYYRNAGVLCMLGCRHLRSTDKMAIKNQSLDCEIMVNIQFPPLNAKRGESIKGTIKSTRQKSDPYYFDPLQLSSYSIYTSQADAFIWRMDFEIIMVLISNTLTCVFVGSQLLHVKKNPDVLPYISVVMLAVITLGHMIPLILNFEALFMAKHSMQNVFIGTGGWLEVNEVIVRMVTMVAFLLELRLVQLTWSSRQGEESQSGLWASEKKVLCMTLPLYIGGGLFALFVHIWRNSHRKRYKPLQLSGHKYRFPRSHFPRPPPLWEDLKSYAGLLLDGFLLPQILFNIIFNSEWKSLTAFFYVGATIVRMFPHAYDLYRAHSSGWYLDLSYIYANHGMDFYSTAWDIIIPIFGILFALLVYFQQRFGSRCILPKKFRESSSYEKVPVIGNDDL</sequence>
<dbReference type="GO" id="GO:0012505">
    <property type="term" value="C:endomembrane system"/>
    <property type="evidence" value="ECO:0007669"/>
    <property type="project" value="UniProtKB-SubCell"/>
</dbReference>
<feature type="domain" description="DUF2921" evidence="12">
    <location>
        <begin position="459"/>
        <end position="629"/>
    </location>
</feature>
<evidence type="ECO:0000256" key="5">
    <source>
        <dbReference type="ARBA" id="ARBA00022679"/>
    </source>
</evidence>
<reference evidence="13 14" key="1">
    <citation type="submission" date="2024-01" db="EMBL/GenBank/DDBJ databases">
        <title>The genomes of 5 underutilized Papilionoideae crops provide insights into root nodulation and disease resistance.</title>
        <authorList>
            <person name="Yuan L."/>
        </authorList>
    </citation>
    <scope>NUCLEOTIDE SEQUENCE [LARGE SCALE GENOMIC DNA]</scope>
    <source>
        <strain evidence="13">LY-2023</strain>
        <tissue evidence="13">Leaf</tissue>
    </source>
</reference>
<evidence type="ECO:0000256" key="9">
    <source>
        <dbReference type="ARBA" id="ARBA00023136"/>
    </source>
</evidence>
<feature type="transmembrane region" description="Helical" evidence="10">
    <location>
        <begin position="769"/>
        <end position="790"/>
    </location>
</feature>
<keyword evidence="14" id="KW-1185">Reference proteome</keyword>
<feature type="domain" description="DUF2921" evidence="12">
    <location>
        <begin position="57"/>
        <end position="229"/>
    </location>
</feature>
<gene>
    <name evidence="13" type="ORF">RJT34_13683</name>
</gene>
<comment type="caution">
    <text evidence="13">The sequence shown here is derived from an EMBL/GenBank/DDBJ whole genome shotgun (WGS) entry which is preliminary data.</text>
</comment>
<name>A0AAN9JPE0_CLITE</name>
<evidence type="ECO:0000256" key="6">
    <source>
        <dbReference type="ARBA" id="ARBA00022692"/>
    </source>
</evidence>
<feature type="transmembrane region" description="Helical" evidence="10">
    <location>
        <begin position="679"/>
        <end position="701"/>
    </location>
</feature>
<dbReference type="AlphaFoldDB" id="A0AAN9JPE0"/>
<dbReference type="Pfam" id="PF25333">
    <property type="entry name" value="DUF2921_N"/>
    <property type="match status" value="3"/>
</dbReference>
<keyword evidence="7" id="KW-0833">Ubl conjugation pathway</keyword>
<keyword evidence="9 10" id="KW-0472">Membrane</keyword>
<dbReference type="InterPro" id="IPR021319">
    <property type="entry name" value="DUF2921"/>
</dbReference>
<proteinExistence type="predicted"/>
<comment type="catalytic activity">
    <reaction evidence="1">
        <text>S-ubiquitinyl-[E2 ubiquitin-conjugating enzyme]-L-cysteine + [acceptor protein]-L-lysine = [E2 ubiquitin-conjugating enzyme]-L-cysteine + N(6)-ubiquitinyl-[acceptor protein]-L-lysine.</text>
        <dbReference type="EC" id="2.3.2.27"/>
    </reaction>
</comment>
<feature type="transmembrane region" description="Helical" evidence="10">
    <location>
        <begin position="729"/>
        <end position="748"/>
    </location>
</feature>
<dbReference type="GO" id="GO:0061630">
    <property type="term" value="F:ubiquitin protein ligase activity"/>
    <property type="evidence" value="ECO:0007669"/>
    <property type="project" value="UniProtKB-EC"/>
</dbReference>
<keyword evidence="5" id="KW-0808">Transferase</keyword>
<dbReference type="PANTHER" id="PTHR33389:SF22">
    <property type="entry name" value="FAMILY PROTEIN, PUTATIVE (DUF2921)-RELATED"/>
    <property type="match status" value="1"/>
</dbReference>
<evidence type="ECO:0000256" key="1">
    <source>
        <dbReference type="ARBA" id="ARBA00000900"/>
    </source>
</evidence>
<evidence type="ECO:0000256" key="10">
    <source>
        <dbReference type="SAM" id="Phobius"/>
    </source>
</evidence>
<dbReference type="Proteomes" id="UP001359559">
    <property type="component" value="Unassembled WGS sequence"/>
</dbReference>
<protein>
    <recommendedName>
        <fullName evidence="4">RING-type E3 ubiquitin transferase</fullName>
        <ecNumber evidence="4">2.3.2.27</ecNumber>
    </recommendedName>
</protein>
<evidence type="ECO:0000259" key="11">
    <source>
        <dbReference type="Pfam" id="PF11145"/>
    </source>
</evidence>
<dbReference type="EC" id="2.3.2.27" evidence="4"/>
<evidence type="ECO:0000256" key="4">
    <source>
        <dbReference type="ARBA" id="ARBA00012483"/>
    </source>
</evidence>
<evidence type="ECO:0000256" key="8">
    <source>
        <dbReference type="ARBA" id="ARBA00022989"/>
    </source>
</evidence>
<accession>A0AAN9JPE0</accession>
<feature type="domain" description="SWEET-like" evidence="11">
    <location>
        <begin position="640"/>
        <end position="933"/>
    </location>
</feature>